<proteinExistence type="predicted"/>
<evidence type="ECO:0000313" key="3">
    <source>
        <dbReference type="Proteomes" id="UP000057938"/>
    </source>
</evidence>
<reference evidence="2 3" key="1">
    <citation type="submission" date="2015-09" db="EMBL/GenBank/DDBJ databases">
        <title>Complete genome sequence of a benzo[a]pyrene-degrading bacterium Altererythrobacter epoxidivorans CGMCC 1.7731T.</title>
        <authorList>
            <person name="Li Z."/>
            <person name="Cheng H."/>
            <person name="Huo Y."/>
            <person name="Xu X."/>
        </authorList>
    </citation>
    <scope>NUCLEOTIDE SEQUENCE [LARGE SCALE GENOMIC DNA]</scope>
    <source>
        <strain evidence="2 3">CGMCC 1.7731</strain>
    </source>
</reference>
<dbReference type="EMBL" id="CP012669">
    <property type="protein sequence ID" value="ALE15857.1"/>
    <property type="molecule type" value="Genomic_DNA"/>
</dbReference>
<dbReference type="OrthoDB" id="9798430at2"/>
<dbReference type="InterPro" id="IPR029068">
    <property type="entry name" value="Glyas_Bleomycin-R_OHBP_Dase"/>
</dbReference>
<dbReference type="Gene3D" id="3.10.180.10">
    <property type="entry name" value="2,3-Dihydroxybiphenyl 1,2-Dioxygenase, domain 1"/>
    <property type="match status" value="1"/>
</dbReference>
<organism evidence="2 3">
    <name type="scientific">Altererythrobacter epoxidivorans</name>
    <dbReference type="NCBI Taxonomy" id="361183"/>
    <lineage>
        <taxon>Bacteria</taxon>
        <taxon>Pseudomonadati</taxon>
        <taxon>Pseudomonadota</taxon>
        <taxon>Alphaproteobacteria</taxon>
        <taxon>Sphingomonadales</taxon>
        <taxon>Erythrobacteraceae</taxon>
        <taxon>Altererythrobacter</taxon>
    </lineage>
</organism>
<evidence type="ECO:0000313" key="2">
    <source>
        <dbReference type="EMBL" id="ALE15857.1"/>
    </source>
</evidence>
<dbReference type="SUPFAM" id="SSF54593">
    <property type="entry name" value="Glyoxalase/Bleomycin resistance protein/Dihydroxybiphenyl dioxygenase"/>
    <property type="match status" value="1"/>
</dbReference>
<dbReference type="PATRIC" id="fig|361183.4.peg.538"/>
<dbReference type="PANTHER" id="PTHR36503">
    <property type="entry name" value="BLR2520 PROTEIN"/>
    <property type="match status" value="1"/>
</dbReference>
<gene>
    <name evidence="2" type="ORF">AMC99_00547</name>
</gene>
<dbReference type="Proteomes" id="UP000057938">
    <property type="component" value="Chromosome"/>
</dbReference>
<keyword evidence="3" id="KW-1185">Reference proteome</keyword>
<dbReference type="PROSITE" id="PS51819">
    <property type="entry name" value="VOC"/>
    <property type="match status" value="1"/>
</dbReference>
<feature type="domain" description="VOC" evidence="1">
    <location>
        <begin position="3"/>
        <end position="128"/>
    </location>
</feature>
<dbReference type="Pfam" id="PF00903">
    <property type="entry name" value="Glyoxalase"/>
    <property type="match status" value="1"/>
</dbReference>
<dbReference type="PANTHER" id="PTHR36503:SF2">
    <property type="entry name" value="BLR2408 PROTEIN"/>
    <property type="match status" value="1"/>
</dbReference>
<protein>
    <submittedName>
        <fullName evidence="2">Glyoxalase family protein</fullName>
    </submittedName>
</protein>
<accession>A0A0M5L009</accession>
<evidence type="ECO:0000259" key="1">
    <source>
        <dbReference type="PROSITE" id="PS51819"/>
    </source>
</evidence>
<dbReference type="InterPro" id="IPR037523">
    <property type="entry name" value="VOC_core"/>
</dbReference>
<name>A0A0M5L009_9SPHN</name>
<dbReference type="InterPro" id="IPR004360">
    <property type="entry name" value="Glyas_Fos-R_dOase_dom"/>
</dbReference>
<dbReference type="RefSeq" id="WP_061922435.1">
    <property type="nucleotide sequence ID" value="NZ_CP012669.1"/>
</dbReference>
<dbReference type="CDD" id="cd09012">
    <property type="entry name" value="VOC_like"/>
    <property type="match status" value="1"/>
</dbReference>
<sequence length="141" mass="15407">MTKMIFVNLPVADLAKSMAFYSAVGFTNEPKFTDETAAAMQLSDTIVVMLLTHDKWKGFTTKSIPDARKSAQVMLALNSESKEEVDDLVSKAAAAGGTPDCNPLQDYGFMYGRSFEDPDGHVWETFWMDESAVEGGPPDIA</sequence>
<dbReference type="AlphaFoldDB" id="A0A0M5L009"/>
<dbReference type="KEGG" id="aep:AMC99_00547"/>
<dbReference type="STRING" id="361183.AMC99_00547"/>